<keyword evidence="4 7" id="KW-0812">Transmembrane</keyword>
<dbReference type="InterPro" id="IPR018480">
    <property type="entry name" value="PNAcMuramoyl-5peptid_Trfase_CS"/>
</dbReference>
<comment type="function">
    <text evidence="7">Catalyzes the initial step of the lipid cycle reactions in the biosynthesis of the cell wall peptidoglycan: transfers peptidoglycan precursor phospho-MurNAc-pentapeptide from UDP-MurNAc-pentapeptide onto the lipid carrier undecaprenyl phosphate, yielding undecaprenyl-pyrophosphoryl-MurNAc-pentapeptide, known as lipid I.</text>
</comment>
<keyword evidence="7" id="KW-0479">Metal-binding</keyword>
<dbReference type="HAMAP" id="MF_00038">
    <property type="entry name" value="MraY"/>
    <property type="match status" value="1"/>
</dbReference>
<dbReference type="PANTHER" id="PTHR22926:SF5">
    <property type="entry name" value="PHOSPHO-N-ACETYLMURAMOYL-PENTAPEPTIDE-TRANSFERASE HOMOLOG"/>
    <property type="match status" value="1"/>
</dbReference>
<dbReference type="Pfam" id="PF00953">
    <property type="entry name" value="Glycos_transf_4"/>
    <property type="match status" value="1"/>
</dbReference>
<evidence type="ECO:0000313" key="10">
    <source>
        <dbReference type="Proteomes" id="UP001501521"/>
    </source>
</evidence>
<keyword evidence="7" id="KW-0132">Cell division</keyword>
<keyword evidence="7" id="KW-0133">Cell shape</keyword>
<dbReference type="EMBL" id="BAABLV010000036">
    <property type="protein sequence ID" value="GAA4903654.1"/>
    <property type="molecule type" value="Genomic_DNA"/>
</dbReference>
<comment type="pathway">
    <text evidence="7">Cell wall biogenesis; peptidoglycan biosynthesis.</text>
</comment>
<keyword evidence="7" id="KW-0131">Cell cycle</keyword>
<protein>
    <recommendedName>
        <fullName evidence="7 8">Phospho-N-acetylmuramoyl-pentapeptide-transferase</fullName>
        <ecNumber evidence="7 8">2.7.8.13</ecNumber>
    </recommendedName>
    <alternativeName>
        <fullName evidence="7">UDP-MurNAc-pentapeptide phosphotransferase</fullName>
    </alternativeName>
</protein>
<keyword evidence="3 7" id="KW-0808">Transferase</keyword>
<dbReference type="NCBIfam" id="TIGR00445">
    <property type="entry name" value="mraY"/>
    <property type="match status" value="1"/>
</dbReference>
<dbReference type="Proteomes" id="UP001501521">
    <property type="component" value="Unassembled WGS sequence"/>
</dbReference>
<feature type="transmembrane region" description="Helical" evidence="7">
    <location>
        <begin position="332"/>
        <end position="353"/>
    </location>
</feature>
<comment type="subcellular location">
    <subcellularLocation>
        <location evidence="7">Cell membrane</location>
        <topology evidence="7">Multi-pass membrane protein</topology>
    </subcellularLocation>
    <subcellularLocation>
        <location evidence="1">Membrane</location>
        <topology evidence="1">Multi-pass membrane protein</topology>
    </subcellularLocation>
</comment>
<comment type="similarity">
    <text evidence="2 7">Belongs to the glycosyltransferase 4 family. MraY subfamily.</text>
</comment>
<comment type="cofactor">
    <cofactor evidence="7">
        <name>Mg(2+)</name>
        <dbReference type="ChEBI" id="CHEBI:18420"/>
    </cofactor>
</comment>
<evidence type="ECO:0000256" key="6">
    <source>
        <dbReference type="ARBA" id="ARBA00023136"/>
    </source>
</evidence>
<dbReference type="InterPro" id="IPR003524">
    <property type="entry name" value="PNAcMuramoyl-5peptid_Trfase"/>
</dbReference>
<name>A0ABP9FJL5_9ACTN</name>
<comment type="catalytic activity">
    <reaction evidence="7">
        <text>UDP-N-acetyl-alpha-D-muramoyl-L-alanyl-gamma-D-glutamyl-meso-2,6-diaminopimeloyl-D-alanyl-D-alanine + di-trans,octa-cis-undecaprenyl phosphate = di-trans,octa-cis-undecaprenyl diphospho-N-acetyl-alpha-D-muramoyl-L-alanyl-D-glutamyl-meso-2,6-diaminopimeloyl-D-alanyl-D-alanine + UMP</text>
        <dbReference type="Rhea" id="RHEA:28386"/>
        <dbReference type="ChEBI" id="CHEBI:57865"/>
        <dbReference type="ChEBI" id="CHEBI:60392"/>
        <dbReference type="ChEBI" id="CHEBI:61386"/>
        <dbReference type="ChEBI" id="CHEBI:61387"/>
        <dbReference type="EC" id="2.7.8.13"/>
    </reaction>
</comment>
<feature type="transmembrane region" description="Helical" evidence="7">
    <location>
        <begin position="256"/>
        <end position="275"/>
    </location>
</feature>
<keyword evidence="7" id="KW-1003">Cell membrane</keyword>
<dbReference type="RefSeq" id="WP_345583024.1">
    <property type="nucleotide sequence ID" value="NZ_BAABLV010000036.1"/>
</dbReference>
<keyword evidence="5 7" id="KW-1133">Transmembrane helix</keyword>
<gene>
    <name evidence="7 9" type="primary">mraY</name>
    <name evidence="9" type="ORF">GCM10025789_23270</name>
</gene>
<dbReference type="InterPro" id="IPR000715">
    <property type="entry name" value="Glycosyl_transferase_4"/>
</dbReference>
<evidence type="ECO:0000313" key="9">
    <source>
        <dbReference type="EMBL" id="GAA4903654.1"/>
    </source>
</evidence>
<dbReference type="PANTHER" id="PTHR22926">
    <property type="entry name" value="PHOSPHO-N-ACETYLMURAMOYL-PENTAPEPTIDE-TRANSFERASE"/>
    <property type="match status" value="1"/>
</dbReference>
<feature type="transmembrane region" description="Helical" evidence="7">
    <location>
        <begin position="232"/>
        <end position="249"/>
    </location>
</feature>
<keyword evidence="7" id="KW-0961">Cell wall biogenesis/degradation</keyword>
<feature type="transmembrane region" description="Helical" evidence="7">
    <location>
        <begin position="77"/>
        <end position="96"/>
    </location>
</feature>
<dbReference type="CDD" id="cd06852">
    <property type="entry name" value="GT_MraY"/>
    <property type="match status" value="1"/>
</dbReference>
<feature type="transmembrane region" description="Helical" evidence="7">
    <location>
        <begin position="281"/>
        <end position="304"/>
    </location>
</feature>
<feature type="transmembrane region" description="Helical" evidence="7">
    <location>
        <begin position="154"/>
        <end position="173"/>
    </location>
</feature>
<proteinExistence type="inferred from homology"/>
<feature type="transmembrane region" description="Helical" evidence="7">
    <location>
        <begin position="6"/>
        <end position="26"/>
    </location>
</feature>
<evidence type="ECO:0000256" key="8">
    <source>
        <dbReference type="NCBIfam" id="TIGR00445"/>
    </source>
</evidence>
<keyword evidence="10" id="KW-1185">Reference proteome</keyword>
<comment type="caution">
    <text evidence="9">The sequence shown here is derived from an EMBL/GenBank/DDBJ whole genome shotgun (WGS) entry which is preliminary data.</text>
</comment>
<feature type="transmembrane region" description="Helical" evidence="7">
    <location>
        <begin position="185"/>
        <end position="204"/>
    </location>
</feature>
<sequence length="359" mass="38697">MINILTAGALSLLFSLIGTPLLIKFLTRRQYGQFIREDGPTSHHVKRGTPTMGGLVIIAAVVLAYTVTHLLRWQPPTVSGLLLIGLAVGMGFLGFLDDWSKISKERSLGLTPRGKLIGQALIGGGFAVAALTLPNSRGITPASPAISFLRDIPWLTLPVVLAAVFILFLIAAWSNAVNLTDGLDGLAAGSATLVFAAYTIVNIWQFNQWCSRPSVVRSMAARCYEVRDPNDLAVLAIAFAGACFGFLWWNAKPAKIFMGDTGSMAIGATLAGLSVMTRTELLLVILGLLFVIEVGSVALQVSYFKATKGKRIFKMSPIHHHFELKGWDEVTVVIRFWIICGLCVAAGMGVFYAEWVTGS</sequence>
<feature type="transmembrane region" description="Helical" evidence="7">
    <location>
        <begin position="52"/>
        <end position="71"/>
    </location>
</feature>
<keyword evidence="7" id="KW-0573">Peptidoglycan synthesis</keyword>
<evidence type="ECO:0000256" key="2">
    <source>
        <dbReference type="ARBA" id="ARBA00005583"/>
    </source>
</evidence>
<dbReference type="Pfam" id="PF10555">
    <property type="entry name" value="MraY_sig1"/>
    <property type="match status" value="1"/>
</dbReference>
<evidence type="ECO:0000256" key="3">
    <source>
        <dbReference type="ARBA" id="ARBA00022679"/>
    </source>
</evidence>
<keyword evidence="7" id="KW-0460">Magnesium</keyword>
<dbReference type="EC" id="2.7.8.13" evidence="7 8"/>
<dbReference type="PROSITE" id="PS01348">
    <property type="entry name" value="MRAY_2"/>
    <property type="match status" value="1"/>
</dbReference>
<accession>A0ABP9FJL5</accession>
<dbReference type="PROSITE" id="PS01347">
    <property type="entry name" value="MRAY_1"/>
    <property type="match status" value="1"/>
</dbReference>
<evidence type="ECO:0000256" key="1">
    <source>
        <dbReference type="ARBA" id="ARBA00004141"/>
    </source>
</evidence>
<keyword evidence="6 7" id="KW-0472">Membrane</keyword>
<evidence type="ECO:0000256" key="5">
    <source>
        <dbReference type="ARBA" id="ARBA00022989"/>
    </source>
</evidence>
<reference evidence="10" key="1">
    <citation type="journal article" date="2019" name="Int. J. Syst. Evol. Microbiol.">
        <title>The Global Catalogue of Microorganisms (GCM) 10K type strain sequencing project: providing services to taxonomists for standard genome sequencing and annotation.</title>
        <authorList>
            <consortium name="The Broad Institute Genomics Platform"/>
            <consortium name="The Broad Institute Genome Sequencing Center for Infectious Disease"/>
            <person name="Wu L."/>
            <person name="Ma J."/>
        </authorList>
    </citation>
    <scope>NUCLEOTIDE SEQUENCE [LARGE SCALE GENOMIC DNA]</scope>
    <source>
        <strain evidence="10">JCM 19125</strain>
    </source>
</reference>
<evidence type="ECO:0000256" key="7">
    <source>
        <dbReference type="HAMAP-Rule" id="MF_00038"/>
    </source>
</evidence>
<organism evidence="9 10">
    <name type="scientific">Tessaracoccus lubricantis</name>
    <dbReference type="NCBI Taxonomy" id="545543"/>
    <lineage>
        <taxon>Bacteria</taxon>
        <taxon>Bacillati</taxon>
        <taxon>Actinomycetota</taxon>
        <taxon>Actinomycetes</taxon>
        <taxon>Propionibacteriales</taxon>
        <taxon>Propionibacteriaceae</taxon>
        <taxon>Tessaracoccus</taxon>
    </lineage>
</organism>
<evidence type="ECO:0000256" key="4">
    <source>
        <dbReference type="ARBA" id="ARBA00022692"/>
    </source>
</evidence>